<keyword evidence="7" id="KW-0067">ATP-binding</keyword>
<dbReference type="NCBIfam" id="TIGR01596">
    <property type="entry name" value="cas3_HD"/>
    <property type="match status" value="1"/>
</dbReference>
<dbReference type="Pfam" id="PF22590">
    <property type="entry name" value="Cas3-like_C_2"/>
    <property type="match status" value="1"/>
</dbReference>
<evidence type="ECO:0000256" key="1">
    <source>
        <dbReference type="ARBA" id="ARBA00006847"/>
    </source>
</evidence>
<evidence type="ECO:0000256" key="7">
    <source>
        <dbReference type="ARBA" id="ARBA00022840"/>
    </source>
</evidence>
<evidence type="ECO:0000256" key="4">
    <source>
        <dbReference type="ARBA" id="ARBA00022741"/>
    </source>
</evidence>
<comment type="similarity">
    <text evidence="1">In the N-terminal section; belongs to the CRISPR-associated nuclease Cas3-HD family.</text>
</comment>
<keyword evidence="5 10" id="KW-0378">Hydrolase</keyword>
<dbReference type="AlphaFoldDB" id="A0A1Y6MFG0"/>
<keyword evidence="6 10" id="KW-0347">Helicase</keyword>
<evidence type="ECO:0000256" key="8">
    <source>
        <dbReference type="ARBA" id="ARBA00023118"/>
    </source>
</evidence>
<dbReference type="CDD" id="cd09641">
    <property type="entry name" value="Cas3''_I"/>
    <property type="match status" value="1"/>
</dbReference>
<dbReference type="SMART" id="SM00487">
    <property type="entry name" value="DEXDc"/>
    <property type="match status" value="1"/>
</dbReference>
<dbReference type="InterPro" id="IPR027417">
    <property type="entry name" value="P-loop_NTPase"/>
</dbReference>
<organism evidence="10 11">
    <name type="scientific">Photobacterium malacitanum</name>
    <dbReference type="NCBI Taxonomy" id="2204294"/>
    <lineage>
        <taxon>Bacteria</taxon>
        <taxon>Pseudomonadati</taxon>
        <taxon>Pseudomonadota</taxon>
        <taxon>Gammaproteobacteria</taxon>
        <taxon>Vibrionales</taxon>
        <taxon>Vibrionaceae</taxon>
        <taxon>Photobacterium</taxon>
    </lineage>
</organism>
<dbReference type="Gene3D" id="3.40.50.300">
    <property type="entry name" value="P-loop containing nucleotide triphosphate hydrolases"/>
    <property type="match status" value="1"/>
</dbReference>
<dbReference type="EMBL" id="FYAK01000002">
    <property type="protein sequence ID" value="SMY33951.1"/>
    <property type="molecule type" value="Genomic_DNA"/>
</dbReference>
<accession>A0A1Y6MFG0</accession>
<dbReference type="Pfam" id="PF00270">
    <property type="entry name" value="DEAD"/>
    <property type="match status" value="1"/>
</dbReference>
<gene>
    <name evidence="10" type="primary">cas3</name>
    <name evidence="10" type="ORF">PMAL9190_01410</name>
</gene>
<dbReference type="InterPro" id="IPR054712">
    <property type="entry name" value="Cas3-like_dom"/>
</dbReference>
<dbReference type="InterPro" id="IPR006483">
    <property type="entry name" value="CRISPR-assoc_Cas3_HD"/>
</dbReference>
<comment type="similarity">
    <text evidence="2">In the central section; belongs to the CRISPR-associated helicase Cas3 family.</text>
</comment>
<name>A0A1Y6MFG0_9GAMM</name>
<dbReference type="RefSeq" id="WP_087844523.1">
    <property type="nucleotide sequence ID" value="NZ_FYAK01000002.1"/>
</dbReference>
<keyword evidence="3" id="KW-0479">Metal-binding</keyword>
<evidence type="ECO:0000256" key="6">
    <source>
        <dbReference type="ARBA" id="ARBA00022806"/>
    </source>
</evidence>
<dbReference type="Gene3D" id="1.10.3210.30">
    <property type="match status" value="1"/>
</dbReference>
<feature type="domain" description="HD Cas3-type" evidence="9">
    <location>
        <begin position="113"/>
        <end position="352"/>
    </location>
</feature>
<dbReference type="GO" id="GO:0005524">
    <property type="term" value="F:ATP binding"/>
    <property type="evidence" value="ECO:0007669"/>
    <property type="project" value="UniProtKB-KW"/>
</dbReference>
<evidence type="ECO:0000313" key="10">
    <source>
        <dbReference type="EMBL" id="SMY33951.1"/>
    </source>
</evidence>
<evidence type="ECO:0000256" key="2">
    <source>
        <dbReference type="ARBA" id="ARBA00009046"/>
    </source>
</evidence>
<evidence type="ECO:0000256" key="5">
    <source>
        <dbReference type="ARBA" id="ARBA00022801"/>
    </source>
</evidence>
<dbReference type="GO" id="GO:0051607">
    <property type="term" value="P:defense response to virus"/>
    <property type="evidence" value="ECO:0007669"/>
    <property type="project" value="UniProtKB-KW"/>
</dbReference>
<dbReference type="GO" id="GO:0003676">
    <property type="term" value="F:nucleic acid binding"/>
    <property type="evidence" value="ECO:0007669"/>
    <property type="project" value="InterPro"/>
</dbReference>
<dbReference type="EC" id="3.1.-.-" evidence="10"/>
<reference evidence="11" key="1">
    <citation type="submission" date="2017-06" db="EMBL/GenBank/DDBJ databases">
        <authorList>
            <person name="Rodrigo-Torres L."/>
            <person name="Arahal R.D."/>
            <person name="Lucena T."/>
        </authorList>
    </citation>
    <scope>NUCLEOTIDE SEQUENCE [LARGE SCALE GENOMIC DNA]</scope>
    <source>
        <strain evidence="11">CECT 9190</strain>
    </source>
</reference>
<dbReference type="Pfam" id="PF18019">
    <property type="entry name" value="Cas3_HD"/>
    <property type="match status" value="1"/>
</dbReference>
<dbReference type="GO" id="GO:0046872">
    <property type="term" value="F:metal ion binding"/>
    <property type="evidence" value="ECO:0007669"/>
    <property type="project" value="UniProtKB-KW"/>
</dbReference>
<evidence type="ECO:0000313" key="11">
    <source>
        <dbReference type="Proteomes" id="UP000195963"/>
    </source>
</evidence>
<dbReference type="InterPro" id="IPR038257">
    <property type="entry name" value="CRISPR-assoc_Cas3_HD_sf"/>
</dbReference>
<evidence type="ECO:0000256" key="3">
    <source>
        <dbReference type="ARBA" id="ARBA00022723"/>
    </source>
</evidence>
<protein>
    <submittedName>
        <fullName evidence="10">CRISPR-associated nuclease/helicase Cas3 subtype I-F/YPEST</fullName>
        <ecNumber evidence="10">3.1.-.-</ecNumber>
    </submittedName>
</protein>
<dbReference type="GO" id="GO:0016787">
    <property type="term" value="F:hydrolase activity"/>
    <property type="evidence" value="ECO:0007669"/>
    <property type="project" value="UniProtKB-KW"/>
</dbReference>
<keyword evidence="4" id="KW-0547">Nucleotide-binding</keyword>
<keyword evidence="8" id="KW-0051">Antiviral defense</keyword>
<dbReference type="SUPFAM" id="SSF52540">
    <property type="entry name" value="P-loop containing nucleoside triphosphate hydrolases"/>
    <property type="match status" value="1"/>
</dbReference>
<dbReference type="PROSITE" id="PS51643">
    <property type="entry name" value="HD_CAS3"/>
    <property type="match status" value="1"/>
</dbReference>
<keyword evidence="11" id="KW-1185">Reference proteome</keyword>
<dbReference type="InterPro" id="IPR011545">
    <property type="entry name" value="DEAD/DEAH_box_helicase_dom"/>
</dbReference>
<proteinExistence type="inferred from homology"/>
<dbReference type="Pfam" id="PF21384">
    <property type="entry name" value="Cas3_I-F_Cas2"/>
    <property type="match status" value="1"/>
</dbReference>
<dbReference type="Proteomes" id="UP000195963">
    <property type="component" value="Unassembled WGS sequence"/>
</dbReference>
<dbReference type="InterPro" id="IPR014001">
    <property type="entry name" value="Helicase_ATP-bd"/>
</dbReference>
<sequence>MMVTFVSQCEKNSLKKTRRVLDAFANRIGNNTWQTLITEDGLLTVKKMLRQTASKNTAVSCHWIRSRAHSQFLWVVGNKSKFNSGGVVPVNITEKEVFMDVITDKPKTGVLYANTKLQPLAEHLFAVGFFAEKLHERLFPDSLQISIVNFIAGCLHDLGKIDPLFQSWVTNPKKKDYIADDGHHIDDAKFSFEKHPRHNEISLLLYHILDNVELKAINPSNKRSIKHAVYWHHSKPFRKDKNSFTTYKDIYKKLLVNQKNIQLKELIEQVQPLLKQIVGIDKKYREKDKTYIDQIIQIKDFNDIESSLLEAPILPTYKEYELEESVIDNNKNVRKNALNNIVRACVITADRLISGLSATELHEAIINRKLDEKVDALFKVETSLCSQIESCISSFLPNSERSVKQSEIAQQLTNVDDVAVLAGAAGCGKTKIALEWAKLKNAKQIIWICPRVQVCQGLFYELTSEQYLPNATIEINTGEFKFHNQWENKIPEDNNFSGDIIITTIDQILGSVISHTKANTLIDFLNVHVVFDEFHEYVNMPAINLLFAELVAAKRMQQQQANTLLVSATPHYVFVEDLLGIDQEDIIVMPSFNQSQYQLNFTVFDDSQLDEANPLFLPQTDSTFVISNMALTAQNSFIANQHNENAVLFHSKFTNSDKGRLFTEVYESYKRGGTRRYDVLRSGPIVQASLNITCDHMVAEITSAEDCLQRLGRLDRFGENESVNIYILAVPKSIEQAKGNSPASRFLSKMYVLSSVRAWYQYLVNGLGDKVFTLPEIYQLYCQFHRSERTRHCIESDLVAVLKESVKRIDAKVIDPIVVMPKKNKGKKRNKISKGSLRGDNRFVQLALVDLTNPEQIKFLEQYAYTIPLDDESSIDNLTYSTNAIRGYGQSDKDLLAHMFKKHHNIMGGIKSYNDNAVLNEARNPESPIYLSYTSNDLLQVGGESARHAHAIYYGICDKQAIGAISIQQINKTINEE</sequence>
<dbReference type="InterPro" id="IPR048823">
    <property type="entry name" value="Cas3_I-F_Cas2"/>
</dbReference>
<evidence type="ECO:0000259" key="9">
    <source>
        <dbReference type="PROSITE" id="PS51643"/>
    </source>
</evidence>
<dbReference type="GO" id="GO:0004386">
    <property type="term" value="F:helicase activity"/>
    <property type="evidence" value="ECO:0007669"/>
    <property type="project" value="UniProtKB-KW"/>
</dbReference>